<dbReference type="EMBL" id="JBHSWV010000498">
    <property type="protein sequence ID" value="MFC6768136.1"/>
    <property type="molecule type" value="Genomic_DNA"/>
</dbReference>
<protein>
    <submittedName>
        <fullName evidence="2">Uncharacterized protein</fullName>
    </submittedName>
</protein>
<organism evidence="2 3">
    <name type="scientific">Natrinema soli</name>
    <dbReference type="NCBI Taxonomy" id="1930624"/>
    <lineage>
        <taxon>Archaea</taxon>
        <taxon>Methanobacteriati</taxon>
        <taxon>Methanobacteriota</taxon>
        <taxon>Stenosarchaea group</taxon>
        <taxon>Halobacteria</taxon>
        <taxon>Halobacteriales</taxon>
        <taxon>Natrialbaceae</taxon>
        <taxon>Natrinema</taxon>
    </lineage>
</organism>
<dbReference type="AlphaFoldDB" id="A0ABD5SS97"/>
<dbReference type="Proteomes" id="UP001596383">
    <property type="component" value="Unassembled WGS sequence"/>
</dbReference>
<keyword evidence="3" id="KW-1185">Reference proteome</keyword>
<keyword evidence="1" id="KW-0472">Membrane</keyword>
<accession>A0ABD5SS97</accession>
<evidence type="ECO:0000313" key="3">
    <source>
        <dbReference type="Proteomes" id="UP001596383"/>
    </source>
</evidence>
<evidence type="ECO:0000256" key="1">
    <source>
        <dbReference type="SAM" id="Phobius"/>
    </source>
</evidence>
<dbReference type="RefSeq" id="WP_273740950.1">
    <property type="nucleotide sequence ID" value="NZ_JAQIVI010000498.1"/>
</dbReference>
<comment type="caution">
    <text evidence="2">The sequence shown here is derived from an EMBL/GenBank/DDBJ whole genome shotgun (WGS) entry which is preliminary data.</text>
</comment>
<dbReference type="PROSITE" id="PS51257">
    <property type="entry name" value="PROKAR_LIPOPROTEIN"/>
    <property type="match status" value="1"/>
</dbReference>
<evidence type="ECO:0000313" key="2">
    <source>
        <dbReference type="EMBL" id="MFC6768136.1"/>
    </source>
</evidence>
<reference evidence="2 3" key="1">
    <citation type="journal article" date="2019" name="Int. J. Syst. Evol. Microbiol.">
        <title>The Global Catalogue of Microorganisms (GCM) 10K type strain sequencing project: providing services to taxonomists for standard genome sequencing and annotation.</title>
        <authorList>
            <consortium name="The Broad Institute Genomics Platform"/>
            <consortium name="The Broad Institute Genome Sequencing Center for Infectious Disease"/>
            <person name="Wu L."/>
            <person name="Ma J."/>
        </authorList>
    </citation>
    <scope>NUCLEOTIDE SEQUENCE [LARGE SCALE GENOMIC DNA]</scope>
    <source>
        <strain evidence="2 3">LMG 29247</strain>
    </source>
</reference>
<keyword evidence="1" id="KW-0812">Transmembrane</keyword>
<feature type="transmembrane region" description="Helical" evidence="1">
    <location>
        <begin position="16"/>
        <end position="40"/>
    </location>
</feature>
<feature type="transmembrane region" description="Helical" evidence="1">
    <location>
        <begin position="52"/>
        <end position="74"/>
    </location>
</feature>
<keyword evidence="1" id="KW-1133">Transmembrane helix</keyword>
<proteinExistence type="predicted"/>
<sequence length="90" mass="9568">MACTQTRDRYVPQSTWFTLSCSTMQVVTTITLLALSASLLTVQLGAVDDVMLIAFATVGVIVLGLALVRLFGFLETNGVPLLESESASVT</sequence>
<name>A0ABD5SS97_9EURY</name>
<gene>
    <name evidence="2" type="ORF">ACFQE6_24980</name>
</gene>